<name>A0A2U1PUC3_ARTAN</name>
<dbReference type="OrthoDB" id="1870722at2759"/>
<dbReference type="STRING" id="35608.A0A2U1PUC3"/>
<dbReference type="PANTHER" id="PTHR13318">
    <property type="entry name" value="PARTNER OF PAIRED, ISOFORM B-RELATED"/>
    <property type="match status" value="1"/>
</dbReference>
<dbReference type="Proteomes" id="UP000245207">
    <property type="component" value="Unassembled WGS sequence"/>
</dbReference>
<keyword evidence="2" id="KW-1185">Reference proteome</keyword>
<dbReference type="AlphaFoldDB" id="A0A2U1PUC3"/>
<sequence>MEQLGDDNLISICYKIDYRGDLKSFSEVSKQFLKAAYIRRWDLEVSFTGLLTDMLPASPNLSSFQCSKPLSNKHIKLLAQSCPKLRTLRLTLEKNLDPKVDYESDFDDDGLCAVANAYSHLDIVSLDRRLRVGDVGVVSILRSSKNITSLCLKGCVKVTDKSLKVIGEATSLKLLNLGACCLITDLGLKYLANGDLKNCLEILLLAKCDRISDAGIIYLGQMVHLTALTLSKCGVNVTDSGISAISKIPNIERLVLSRLINVTNTSLFDIANNCLNLRVLDLSGCQAITSEGLRAFADHPTLSRLFLYGCCHISWGFFMYAKFHSFRMYWP</sequence>
<organism evidence="1 2">
    <name type="scientific">Artemisia annua</name>
    <name type="common">Sweet wormwood</name>
    <dbReference type="NCBI Taxonomy" id="35608"/>
    <lineage>
        <taxon>Eukaryota</taxon>
        <taxon>Viridiplantae</taxon>
        <taxon>Streptophyta</taxon>
        <taxon>Embryophyta</taxon>
        <taxon>Tracheophyta</taxon>
        <taxon>Spermatophyta</taxon>
        <taxon>Magnoliopsida</taxon>
        <taxon>eudicotyledons</taxon>
        <taxon>Gunneridae</taxon>
        <taxon>Pentapetalae</taxon>
        <taxon>asterids</taxon>
        <taxon>campanulids</taxon>
        <taxon>Asterales</taxon>
        <taxon>Asteraceae</taxon>
        <taxon>Asteroideae</taxon>
        <taxon>Anthemideae</taxon>
        <taxon>Artemisiinae</taxon>
        <taxon>Artemisia</taxon>
    </lineage>
</organism>
<dbReference type="Gene3D" id="3.80.10.10">
    <property type="entry name" value="Ribonuclease Inhibitor"/>
    <property type="match status" value="2"/>
</dbReference>
<dbReference type="GO" id="GO:0019005">
    <property type="term" value="C:SCF ubiquitin ligase complex"/>
    <property type="evidence" value="ECO:0007669"/>
    <property type="project" value="TreeGrafter"/>
</dbReference>
<accession>A0A2U1PUC3</accession>
<dbReference type="Pfam" id="PF13516">
    <property type="entry name" value="LRR_6"/>
    <property type="match status" value="2"/>
</dbReference>
<dbReference type="GO" id="GO:0031146">
    <property type="term" value="P:SCF-dependent proteasomal ubiquitin-dependent protein catabolic process"/>
    <property type="evidence" value="ECO:0007669"/>
    <property type="project" value="TreeGrafter"/>
</dbReference>
<protein>
    <submittedName>
        <fullName evidence="1">Leucine-rich repeat, cysteine-containing subtype</fullName>
    </submittedName>
</protein>
<reference evidence="1 2" key="1">
    <citation type="journal article" date="2018" name="Mol. Plant">
        <title>The genome of Artemisia annua provides insight into the evolution of Asteraceae family and artemisinin biosynthesis.</title>
        <authorList>
            <person name="Shen Q."/>
            <person name="Zhang L."/>
            <person name="Liao Z."/>
            <person name="Wang S."/>
            <person name="Yan T."/>
            <person name="Shi P."/>
            <person name="Liu M."/>
            <person name="Fu X."/>
            <person name="Pan Q."/>
            <person name="Wang Y."/>
            <person name="Lv Z."/>
            <person name="Lu X."/>
            <person name="Zhang F."/>
            <person name="Jiang W."/>
            <person name="Ma Y."/>
            <person name="Chen M."/>
            <person name="Hao X."/>
            <person name="Li L."/>
            <person name="Tang Y."/>
            <person name="Lv G."/>
            <person name="Zhou Y."/>
            <person name="Sun X."/>
            <person name="Brodelius P.E."/>
            <person name="Rose J.K.C."/>
            <person name="Tang K."/>
        </authorList>
    </citation>
    <scope>NUCLEOTIDE SEQUENCE [LARGE SCALE GENOMIC DNA]</scope>
    <source>
        <strain evidence="2">cv. Huhao1</strain>
        <tissue evidence="1">Leaf</tissue>
    </source>
</reference>
<dbReference type="SUPFAM" id="SSF52047">
    <property type="entry name" value="RNI-like"/>
    <property type="match status" value="1"/>
</dbReference>
<evidence type="ECO:0000313" key="2">
    <source>
        <dbReference type="Proteomes" id="UP000245207"/>
    </source>
</evidence>
<dbReference type="SMART" id="SM00367">
    <property type="entry name" value="LRR_CC"/>
    <property type="match status" value="6"/>
</dbReference>
<gene>
    <name evidence="1" type="ORF">CTI12_AA112140</name>
</gene>
<evidence type="ECO:0000313" key="1">
    <source>
        <dbReference type="EMBL" id="PWA89356.1"/>
    </source>
</evidence>
<dbReference type="EMBL" id="PKPP01000728">
    <property type="protein sequence ID" value="PWA89356.1"/>
    <property type="molecule type" value="Genomic_DNA"/>
</dbReference>
<dbReference type="InterPro" id="IPR006553">
    <property type="entry name" value="Leu-rich_rpt_Cys-con_subtyp"/>
</dbReference>
<dbReference type="InterPro" id="IPR001611">
    <property type="entry name" value="Leu-rich_rpt"/>
</dbReference>
<dbReference type="InterPro" id="IPR032675">
    <property type="entry name" value="LRR_dom_sf"/>
</dbReference>
<comment type="caution">
    <text evidence="1">The sequence shown here is derived from an EMBL/GenBank/DDBJ whole genome shotgun (WGS) entry which is preliminary data.</text>
</comment>
<proteinExistence type="predicted"/>